<name>A0A2N5UG85_9BASI</name>
<dbReference type="AlphaFoldDB" id="A0A2N5UG85"/>
<accession>A0A2N5UG85</accession>
<proteinExistence type="predicted"/>
<feature type="chain" id="PRO_5014639663" description="Secreted protein" evidence="2">
    <location>
        <begin position="22"/>
        <end position="86"/>
    </location>
</feature>
<keyword evidence="2" id="KW-0732">Signal</keyword>
<dbReference type="EMBL" id="PGCJ01000234">
    <property type="protein sequence ID" value="PLW36748.1"/>
    <property type="molecule type" value="Genomic_DNA"/>
</dbReference>
<evidence type="ECO:0000313" key="3">
    <source>
        <dbReference type="EMBL" id="PLW36748.1"/>
    </source>
</evidence>
<feature type="signal peptide" evidence="2">
    <location>
        <begin position="1"/>
        <end position="21"/>
    </location>
</feature>
<sequence length="86" mass="9259">MRTYHLAIILWGCLLTGLANALKYTPECSTRPITMAIVASPSAHIDELAHLGPREAATTPSGRLTGARTTTNWHHAQPTTVKTPTP</sequence>
<comment type="caution">
    <text evidence="3">The sequence shown here is derived from an EMBL/GenBank/DDBJ whole genome shotgun (WGS) entry which is preliminary data.</text>
</comment>
<reference evidence="3 4" key="1">
    <citation type="submission" date="2017-11" db="EMBL/GenBank/DDBJ databases">
        <title>De novo assembly and phasing of dikaryotic genomes from two isolates of Puccinia coronata f. sp. avenae, the causal agent of oat crown rust.</title>
        <authorList>
            <person name="Miller M.E."/>
            <person name="Zhang Y."/>
            <person name="Omidvar V."/>
            <person name="Sperschneider J."/>
            <person name="Schwessinger B."/>
            <person name="Raley C."/>
            <person name="Palmer J.M."/>
            <person name="Garnica D."/>
            <person name="Upadhyaya N."/>
            <person name="Rathjen J."/>
            <person name="Taylor J.M."/>
            <person name="Park R.F."/>
            <person name="Dodds P.N."/>
            <person name="Hirsch C.D."/>
            <person name="Kianian S.F."/>
            <person name="Figueroa M."/>
        </authorList>
    </citation>
    <scope>NUCLEOTIDE SEQUENCE [LARGE SCALE GENOMIC DNA]</scope>
    <source>
        <strain evidence="3">12NC29</strain>
    </source>
</reference>
<dbReference type="Proteomes" id="UP000235388">
    <property type="component" value="Unassembled WGS sequence"/>
</dbReference>
<feature type="compositionally biased region" description="Polar residues" evidence="1">
    <location>
        <begin position="58"/>
        <end position="86"/>
    </location>
</feature>
<keyword evidence="4" id="KW-1185">Reference proteome</keyword>
<evidence type="ECO:0000256" key="1">
    <source>
        <dbReference type="SAM" id="MobiDB-lite"/>
    </source>
</evidence>
<feature type="region of interest" description="Disordered" evidence="1">
    <location>
        <begin position="54"/>
        <end position="86"/>
    </location>
</feature>
<gene>
    <name evidence="3" type="ORF">PCANC_14581</name>
</gene>
<protein>
    <recommendedName>
        <fullName evidence="5">Secreted protein</fullName>
    </recommendedName>
</protein>
<organism evidence="3 4">
    <name type="scientific">Puccinia coronata f. sp. avenae</name>
    <dbReference type="NCBI Taxonomy" id="200324"/>
    <lineage>
        <taxon>Eukaryota</taxon>
        <taxon>Fungi</taxon>
        <taxon>Dikarya</taxon>
        <taxon>Basidiomycota</taxon>
        <taxon>Pucciniomycotina</taxon>
        <taxon>Pucciniomycetes</taxon>
        <taxon>Pucciniales</taxon>
        <taxon>Pucciniaceae</taxon>
        <taxon>Puccinia</taxon>
    </lineage>
</organism>
<evidence type="ECO:0000313" key="4">
    <source>
        <dbReference type="Proteomes" id="UP000235388"/>
    </source>
</evidence>
<evidence type="ECO:0008006" key="5">
    <source>
        <dbReference type="Google" id="ProtNLM"/>
    </source>
</evidence>
<evidence type="ECO:0000256" key="2">
    <source>
        <dbReference type="SAM" id="SignalP"/>
    </source>
</evidence>